<dbReference type="SUPFAM" id="SSF51197">
    <property type="entry name" value="Clavaminate synthase-like"/>
    <property type="match status" value="1"/>
</dbReference>
<evidence type="ECO:0008006" key="2">
    <source>
        <dbReference type="Google" id="ProtNLM"/>
    </source>
</evidence>
<accession>X0TW83</accession>
<dbReference type="PANTHER" id="PTHR20883">
    <property type="entry name" value="PHYTANOYL-COA DIOXYGENASE DOMAIN CONTAINING 1"/>
    <property type="match status" value="1"/>
</dbReference>
<protein>
    <recommendedName>
        <fullName evidence="2">Phytanoyl-CoA dioxygenase</fullName>
    </recommendedName>
</protein>
<dbReference type="InterPro" id="IPR008775">
    <property type="entry name" value="Phytyl_CoA_dOase-like"/>
</dbReference>
<feature type="non-terminal residue" evidence="1">
    <location>
        <position position="205"/>
    </location>
</feature>
<organism evidence="1">
    <name type="scientific">marine sediment metagenome</name>
    <dbReference type="NCBI Taxonomy" id="412755"/>
    <lineage>
        <taxon>unclassified sequences</taxon>
        <taxon>metagenomes</taxon>
        <taxon>ecological metagenomes</taxon>
    </lineage>
</organism>
<comment type="caution">
    <text evidence="1">The sequence shown here is derived from an EMBL/GenBank/DDBJ whole genome shotgun (WGS) entry which is preliminary data.</text>
</comment>
<dbReference type="Pfam" id="PF05721">
    <property type="entry name" value="PhyH"/>
    <property type="match status" value="1"/>
</dbReference>
<sequence>MLASFAPGAGVDEMVAAMDRDGAIILSECVSDETVEAVKSELRPYFDSEGTEPQGDFNGYDTLRLSGILARSRTSAELVGFPSLLAIVDAILLPHCINYRIGSLTGIEIWPGESTQALHRDDEIYPMRNPGMEWQVSVNWALDEFTTENGATRVVPGSHRWPEERESAEDEIVQAIMPKRSVLVYLGSVLHGGGANRSDRPRMGL</sequence>
<name>X0TW83_9ZZZZ</name>
<dbReference type="EMBL" id="BARS01018718">
    <property type="protein sequence ID" value="GAF97494.1"/>
    <property type="molecule type" value="Genomic_DNA"/>
</dbReference>
<reference evidence="1" key="1">
    <citation type="journal article" date="2014" name="Front. Microbiol.">
        <title>High frequency of phylogenetically diverse reductive dehalogenase-homologous genes in deep subseafloor sedimentary metagenomes.</title>
        <authorList>
            <person name="Kawai M."/>
            <person name="Futagami T."/>
            <person name="Toyoda A."/>
            <person name="Takaki Y."/>
            <person name="Nishi S."/>
            <person name="Hori S."/>
            <person name="Arai W."/>
            <person name="Tsubouchi T."/>
            <person name="Morono Y."/>
            <person name="Uchiyama I."/>
            <person name="Ito T."/>
            <person name="Fujiyama A."/>
            <person name="Inagaki F."/>
            <person name="Takami H."/>
        </authorList>
    </citation>
    <scope>NUCLEOTIDE SEQUENCE</scope>
    <source>
        <strain evidence="1">Expedition CK06-06</strain>
    </source>
</reference>
<gene>
    <name evidence="1" type="ORF">S01H1_30417</name>
</gene>
<dbReference type="AlphaFoldDB" id="X0TW83"/>
<dbReference type="GO" id="GO:0046872">
    <property type="term" value="F:metal ion binding"/>
    <property type="evidence" value="ECO:0007669"/>
    <property type="project" value="UniProtKB-ARBA"/>
</dbReference>
<dbReference type="GO" id="GO:0016491">
    <property type="term" value="F:oxidoreductase activity"/>
    <property type="evidence" value="ECO:0007669"/>
    <property type="project" value="UniProtKB-ARBA"/>
</dbReference>
<proteinExistence type="predicted"/>
<evidence type="ECO:0000313" key="1">
    <source>
        <dbReference type="EMBL" id="GAF97494.1"/>
    </source>
</evidence>
<dbReference type="Gene3D" id="2.60.120.620">
    <property type="entry name" value="q2cbj1_9rhob like domain"/>
    <property type="match status" value="1"/>
</dbReference>
<dbReference type="PANTHER" id="PTHR20883:SF48">
    <property type="entry name" value="ECTOINE DIOXYGENASE"/>
    <property type="match status" value="1"/>
</dbReference>